<sequence length="96" mass="10604">MSEVRRVASGSSVRYVAHLPFTASDMSSALIFTRTLVRSLAFLDELDGGEATVSAYADEQGDQQRVFCDLLLDNGRRCERRPGHEGSCQPRGGLRR</sequence>
<comment type="caution">
    <text evidence="1">The sequence shown here is derived from an EMBL/GenBank/DDBJ whole genome shotgun (WGS) entry which is preliminary data.</text>
</comment>
<evidence type="ECO:0000313" key="1">
    <source>
        <dbReference type="EMBL" id="MBB4959062.1"/>
    </source>
</evidence>
<keyword evidence="2" id="KW-1185">Reference proteome</keyword>
<gene>
    <name evidence="1" type="ORF">FHR38_002795</name>
</gene>
<dbReference type="RefSeq" id="WP_312882116.1">
    <property type="nucleotide sequence ID" value="NZ_JACHJW010000001.1"/>
</dbReference>
<reference evidence="1 2" key="1">
    <citation type="submission" date="2020-08" db="EMBL/GenBank/DDBJ databases">
        <title>Sequencing the genomes of 1000 actinobacteria strains.</title>
        <authorList>
            <person name="Klenk H.-P."/>
        </authorList>
    </citation>
    <scope>NUCLEOTIDE SEQUENCE [LARGE SCALE GENOMIC DNA]</scope>
    <source>
        <strain evidence="1 2">DSM 45886</strain>
    </source>
</reference>
<dbReference type="AlphaFoldDB" id="A0A7W7SQE6"/>
<dbReference type="EMBL" id="JACHJW010000001">
    <property type="protein sequence ID" value="MBB4959062.1"/>
    <property type="molecule type" value="Genomic_DNA"/>
</dbReference>
<evidence type="ECO:0000313" key="2">
    <source>
        <dbReference type="Proteomes" id="UP000578819"/>
    </source>
</evidence>
<organism evidence="1 2">
    <name type="scientific">Micromonospora polyrhachis</name>
    <dbReference type="NCBI Taxonomy" id="1282883"/>
    <lineage>
        <taxon>Bacteria</taxon>
        <taxon>Bacillati</taxon>
        <taxon>Actinomycetota</taxon>
        <taxon>Actinomycetes</taxon>
        <taxon>Micromonosporales</taxon>
        <taxon>Micromonosporaceae</taxon>
        <taxon>Micromonospora</taxon>
    </lineage>
</organism>
<dbReference type="Proteomes" id="UP000578819">
    <property type="component" value="Unassembled WGS sequence"/>
</dbReference>
<name>A0A7W7SQE6_9ACTN</name>
<accession>A0A7W7SQE6</accession>
<proteinExistence type="predicted"/>
<protein>
    <submittedName>
        <fullName evidence="1">Uncharacterized protein</fullName>
    </submittedName>
</protein>